<comment type="caution">
    <text evidence="1">The sequence shown here is derived from an EMBL/GenBank/DDBJ whole genome shotgun (WGS) entry which is preliminary data.</text>
</comment>
<feature type="non-terminal residue" evidence="1">
    <location>
        <position position="54"/>
    </location>
</feature>
<organism evidence="1 3">
    <name type="scientific">Mycena pura</name>
    <dbReference type="NCBI Taxonomy" id="153505"/>
    <lineage>
        <taxon>Eukaryota</taxon>
        <taxon>Fungi</taxon>
        <taxon>Dikarya</taxon>
        <taxon>Basidiomycota</taxon>
        <taxon>Agaricomycotina</taxon>
        <taxon>Agaricomycetes</taxon>
        <taxon>Agaricomycetidae</taxon>
        <taxon>Agaricales</taxon>
        <taxon>Marasmiineae</taxon>
        <taxon>Mycenaceae</taxon>
        <taxon>Mycena</taxon>
    </lineage>
</organism>
<protein>
    <submittedName>
        <fullName evidence="1">Uncharacterized protein</fullName>
    </submittedName>
</protein>
<reference evidence="1" key="1">
    <citation type="submission" date="2023-03" db="EMBL/GenBank/DDBJ databases">
        <title>Massive genome expansion in bonnet fungi (Mycena s.s.) driven by repeated elements and novel gene families across ecological guilds.</title>
        <authorList>
            <consortium name="Lawrence Berkeley National Laboratory"/>
            <person name="Harder C.B."/>
            <person name="Miyauchi S."/>
            <person name="Viragh M."/>
            <person name="Kuo A."/>
            <person name="Thoen E."/>
            <person name="Andreopoulos B."/>
            <person name="Lu D."/>
            <person name="Skrede I."/>
            <person name="Drula E."/>
            <person name="Henrissat B."/>
            <person name="Morin E."/>
            <person name="Kohler A."/>
            <person name="Barry K."/>
            <person name="LaButti K."/>
            <person name="Morin E."/>
            <person name="Salamov A."/>
            <person name="Lipzen A."/>
            <person name="Mereny Z."/>
            <person name="Hegedus B."/>
            <person name="Baldrian P."/>
            <person name="Stursova M."/>
            <person name="Weitz H."/>
            <person name="Taylor A."/>
            <person name="Grigoriev I.V."/>
            <person name="Nagy L.G."/>
            <person name="Martin F."/>
            <person name="Kauserud H."/>
        </authorList>
    </citation>
    <scope>NUCLEOTIDE SEQUENCE</scope>
    <source>
        <strain evidence="1">9144</strain>
    </source>
</reference>
<evidence type="ECO:0000313" key="2">
    <source>
        <dbReference type="EMBL" id="KAJ7202510.1"/>
    </source>
</evidence>
<feature type="non-terminal residue" evidence="1">
    <location>
        <position position="1"/>
    </location>
</feature>
<proteinExistence type="predicted"/>
<dbReference type="EMBL" id="JARJCW010000054">
    <property type="protein sequence ID" value="KAJ7202510.1"/>
    <property type="molecule type" value="Genomic_DNA"/>
</dbReference>
<dbReference type="EMBL" id="JARJCW010000185">
    <property type="protein sequence ID" value="KAJ7187711.1"/>
    <property type="molecule type" value="Genomic_DNA"/>
</dbReference>
<dbReference type="Proteomes" id="UP001219525">
    <property type="component" value="Unassembled WGS sequence"/>
</dbReference>
<sequence>PRLARLMNGHSFAKKIARVHIDEAHFHVTAGLPHYGLSAFRPAWGALNNVSRRH</sequence>
<keyword evidence="3" id="KW-1185">Reference proteome</keyword>
<accession>A0AAD6UPI8</accession>
<dbReference type="AlphaFoldDB" id="A0AAD6UPI8"/>
<name>A0AAD6UPI8_9AGAR</name>
<evidence type="ECO:0000313" key="1">
    <source>
        <dbReference type="EMBL" id="KAJ7187711.1"/>
    </source>
</evidence>
<evidence type="ECO:0000313" key="3">
    <source>
        <dbReference type="Proteomes" id="UP001219525"/>
    </source>
</evidence>
<gene>
    <name evidence="1" type="ORF">GGX14DRAFT_313905</name>
    <name evidence="2" type="ORF">GGX14DRAFT_330175</name>
</gene>